<keyword evidence="4" id="KW-0658">Purine biosynthesis</keyword>
<dbReference type="PANTHER" id="PTHR34696">
    <property type="entry name" value="PHOSPHORIBOSYLFORMYLGLYCINAMIDINE SYNTHASE SUBUNIT PURS"/>
    <property type="match status" value="1"/>
</dbReference>
<dbReference type="AlphaFoldDB" id="A0A382NTF9"/>
<name>A0A382NTF9_9ZZZZ</name>
<dbReference type="HAMAP" id="MF_01926">
    <property type="entry name" value="PurS"/>
    <property type="match status" value="1"/>
</dbReference>
<keyword evidence="5" id="KW-0067">ATP-binding</keyword>
<dbReference type="InterPro" id="IPR036604">
    <property type="entry name" value="PurS-like_sf"/>
</dbReference>
<dbReference type="SUPFAM" id="SSF82697">
    <property type="entry name" value="PurS-like"/>
    <property type="match status" value="1"/>
</dbReference>
<organism evidence="6">
    <name type="scientific">marine metagenome</name>
    <dbReference type="NCBI Taxonomy" id="408172"/>
    <lineage>
        <taxon>unclassified sequences</taxon>
        <taxon>metagenomes</taxon>
        <taxon>ecological metagenomes</taxon>
    </lineage>
</organism>
<evidence type="ECO:0000256" key="2">
    <source>
        <dbReference type="ARBA" id="ARBA00022598"/>
    </source>
</evidence>
<keyword evidence="3" id="KW-0547">Nucleotide-binding</keyword>
<protein>
    <recommendedName>
        <fullName evidence="7">Phosphoribosylformylglycinamidine synthase, purS protein</fullName>
    </recommendedName>
</protein>
<reference evidence="6" key="1">
    <citation type="submission" date="2018-05" db="EMBL/GenBank/DDBJ databases">
        <authorList>
            <person name="Lanie J.A."/>
            <person name="Ng W.-L."/>
            <person name="Kazmierczak K.M."/>
            <person name="Andrzejewski T.M."/>
            <person name="Davidsen T.M."/>
            <person name="Wayne K.J."/>
            <person name="Tettelin H."/>
            <person name="Glass J.I."/>
            <person name="Rusch D."/>
            <person name="Podicherti R."/>
            <person name="Tsui H.-C.T."/>
            <person name="Winkler M.E."/>
        </authorList>
    </citation>
    <scope>NUCLEOTIDE SEQUENCE</scope>
</reference>
<evidence type="ECO:0008006" key="7">
    <source>
        <dbReference type="Google" id="ProtNLM"/>
    </source>
</evidence>
<dbReference type="NCBIfam" id="NF004630">
    <property type="entry name" value="PRK05974.1"/>
    <property type="match status" value="1"/>
</dbReference>
<dbReference type="GO" id="GO:0016874">
    <property type="term" value="F:ligase activity"/>
    <property type="evidence" value="ECO:0007669"/>
    <property type="project" value="UniProtKB-KW"/>
</dbReference>
<dbReference type="InterPro" id="IPR003850">
    <property type="entry name" value="PurS"/>
</dbReference>
<dbReference type="EMBL" id="UINC01101778">
    <property type="protein sequence ID" value="SVC62861.1"/>
    <property type="molecule type" value="Genomic_DNA"/>
</dbReference>
<dbReference type="NCBIfam" id="TIGR00302">
    <property type="entry name" value="phosphoribosylformylglycinamidine synthase subunit PurS"/>
    <property type="match status" value="1"/>
</dbReference>
<dbReference type="Gene3D" id="3.30.1280.10">
    <property type="entry name" value="Phosphoribosylformylglycinamidine synthase subunit PurS"/>
    <property type="match status" value="1"/>
</dbReference>
<evidence type="ECO:0000256" key="3">
    <source>
        <dbReference type="ARBA" id="ARBA00022741"/>
    </source>
</evidence>
<accession>A0A382NTF9</accession>
<gene>
    <name evidence="6" type="ORF">METZ01_LOCUS315715</name>
</gene>
<dbReference type="GO" id="GO:0005524">
    <property type="term" value="F:ATP binding"/>
    <property type="evidence" value="ECO:0007669"/>
    <property type="project" value="UniProtKB-KW"/>
</dbReference>
<keyword evidence="1" id="KW-0963">Cytoplasm</keyword>
<dbReference type="PANTHER" id="PTHR34696:SF1">
    <property type="entry name" value="PHOSPHORIBOSYLFORMYLGLYCINAMIDINE SYNTHASE SUBUNIT PURS"/>
    <property type="match status" value="1"/>
</dbReference>
<keyword evidence="2" id="KW-0436">Ligase</keyword>
<sequence length="81" mass="8763">MSTEIEIRIGLKSGMADPEGANVQKALNLLGFENVNTVKSAKCYRVVIDGNQKTALAEAEKMCQRLLANPVVHDYSIAVAD</sequence>
<evidence type="ECO:0000256" key="5">
    <source>
        <dbReference type="ARBA" id="ARBA00022840"/>
    </source>
</evidence>
<evidence type="ECO:0000256" key="1">
    <source>
        <dbReference type="ARBA" id="ARBA00022490"/>
    </source>
</evidence>
<dbReference type="GO" id="GO:0006164">
    <property type="term" value="P:purine nucleotide biosynthetic process"/>
    <property type="evidence" value="ECO:0007669"/>
    <property type="project" value="UniProtKB-KW"/>
</dbReference>
<evidence type="ECO:0000256" key="4">
    <source>
        <dbReference type="ARBA" id="ARBA00022755"/>
    </source>
</evidence>
<proteinExistence type="inferred from homology"/>
<evidence type="ECO:0000313" key="6">
    <source>
        <dbReference type="EMBL" id="SVC62861.1"/>
    </source>
</evidence>
<dbReference type="Pfam" id="PF02700">
    <property type="entry name" value="PurS"/>
    <property type="match status" value="1"/>
</dbReference>